<keyword evidence="4" id="KW-0067">ATP-binding</keyword>
<evidence type="ECO:0000256" key="4">
    <source>
        <dbReference type="ARBA" id="ARBA00022840"/>
    </source>
</evidence>
<dbReference type="InterPro" id="IPR055414">
    <property type="entry name" value="LRR_R13L4/SHOC2-like"/>
</dbReference>
<feature type="domain" description="NB-ARC" evidence="5">
    <location>
        <begin position="222"/>
        <end position="398"/>
    </location>
</feature>
<dbReference type="EMBL" id="CP126663">
    <property type="protein sequence ID" value="WKA06737.1"/>
    <property type="molecule type" value="Genomic_DNA"/>
</dbReference>
<dbReference type="InterPro" id="IPR002182">
    <property type="entry name" value="NB-ARC"/>
</dbReference>
<evidence type="ECO:0000259" key="6">
    <source>
        <dbReference type="Pfam" id="PF18052"/>
    </source>
</evidence>
<evidence type="ECO:0000259" key="7">
    <source>
        <dbReference type="Pfam" id="PF23559"/>
    </source>
</evidence>
<feature type="domain" description="Disease resistance N-terminal" evidence="6">
    <location>
        <begin position="64"/>
        <end position="148"/>
    </location>
</feature>
<dbReference type="SUPFAM" id="SSF52540">
    <property type="entry name" value="P-loop containing nucleoside triphosphate hydrolases"/>
    <property type="match status" value="1"/>
</dbReference>
<dbReference type="Pfam" id="PF23559">
    <property type="entry name" value="WHD_DRP"/>
    <property type="match status" value="1"/>
</dbReference>
<keyword evidence="10" id="KW-1185">Reference proteome</keyword>
<name>A0ABY9DI70_VITVI</name>
<dbReference type="Gene3D" id="3.40.50.300">
    <property type="entry name" value="P-loop containing nucleotide triphosphate hydrolases"/>
    <property type="match status" value="1"/>
</dbReference>
<dbReference type="InterPro" id="IPR041118">
    <property type="entry name" value="Rx_N"/>
</dbReference>
<proteinExistence type="predicted"/>
<evidence type="ECO:0000256" key="1">
    <source>
        <dbReference type="ARBA" id="ARBA00022737"/>
    </source>
</evidence>
<dbReference type="EMBL" id="CP126663">
    <property type="protein sequence ID" value="WKA06736.1"/>
    <property type="molecule type" value="Genomic_DNA"/>
</dbReference>
<dbReference type="Pfam" id="PF00931">
    <property type="entry name" value="NB-ARC"/>
    <property type="match status" value="1"/>
</dbReference>
<dbReference type="InterPro" id="IPR038005">
    <property type="entry name" value="RX-like_CC"/>
</dbReference>
<gene>
    <name evidence="9" type="ORF">VitviT2T_024622</name>
</gene>
<evidence type="ECO:0000256" key="3">
    <source>
        <dbReference type="ARBA" id="ARBA00022821"/>
    </source>
</evidence>
<accession>A0ABY9DI70</accession>
<feature type="domain" description="Disease resistance R13L4/SHOC-2-like LRR" evidence="8">
    <location>
        <begin position="626"/>
        <end position="828"/>
    </location>
</feature>
<dbReference type="InterPro" id="IPR032675">
    <property type="entry name" value="LRR_dom_sf"/>
</dbReference>
<dbReference type="PANTHER" id="PTHR36766:SF61">
    <property type="entry name" value="NB-ARC DOMAIN DISEASE RESISTANCE PROTEIN"/>
    <property type="match status" value="1"/>
</dbReference>
<dbReference type="PANTHER" id="PTHR36766">
    <property type="entry name" value="PLANT BROAD-SPECTRUM MILDEW RESISTANCE PROTEIN RPW8"/>
    <property type="match status" value="1"/>
</dbReference>
<dbReference type="Pfam" id="PF23598">
    <property type="entry name" value="LRR_14"/>
    <property type="match status" value="1"/>
</dbReference>
<sequence length="865" mass="99116">MVKMELCLKLYYASFSFDISNIKHKVPNGIYSIPIAKQWLTSHFICHRRIISMAESFLFSIADNVVGKIGSITLHEIGLAWGVKTELTKLEATLTTIKSVLLDAEEKQWKDQQLRDWLGKLKHVCYDVEDVLDEFQYQALQRQVVSHGSLKTKVLGFFSSSNSLPFSFKMGHRIKEVRERLDGIAADRAQFNLQTCMERAPLVYRETTHSFVLDRDVFGRGKDKEKVLELLMNSSDDDESISVIPIVGLGGLGKTTLAKLVYNDQWVVGHFKKRIWVCVSNDFDMKKVIIDIINSINTTVEGGSGLGLPNHNDLNMEQSQTLLRRTLGNENFFLVLDDMWNGDRQKWIELRTFLMNGAKGNKIVVTTRDNSVASIMGTVPAYILEGLPHVDCLSVFLKWAFNEGQEKKHPNLVKIGDDIVKKCNGVPLAARTLGSLLFSKFEQRDWLYVRDNDIWKLKQEEGDILPALRLSYEQLPSYLKCCFAYCSIFPKDHVFCNEELVDMWSAQGLIETSKKKQELDDIGNRYIKELLSRSFFQDFEDRHFYFEFKMHDLMHDLASFISQSECTFIDCVSPTVSRMVRHVSFSYDLDEKEILRVVGELNDIRTIYFPFVQETSHGEPFLKACISRFKCIKMLDLSSSNFDTLPNSISNLKHLRLLDLNENKKIKKLPNSICKLFHLQKLSLLGCEGFENLPKEFGNLISLRHLQITTKQRALTGIGRLESLQTHLKIFKCQNLEFLLQGTQSLTTLRSLFIRDCRRLVSLAHSMKQLPLLEHLVIFDCKRLNSLDGNGEDHVPGLGNLRVLMLGKLPKLEALPVCSLTSLDKLMIEECPQLTERCKKTTGEDWHKISHVSEIYIDGVKTPEN</sequence>
<dbReference type="PRINTS" id="PR00364">
    <property type="entry name" value="DISEASERSIST"/>
</dbReference>
<keyword evidence="1" id="KW-0677">Repeat</keyword>
<evidence type="ECO:0000313" key="10">
    <source>
        <dbReference type="Proteomes" id="UP001227230"/>
    </source>
</evidence>
<dbReference type="InterPro" id="IPR027417">
    <property type="entry name" value="P-loop_NTPase"/>
</dbReference>
<keyword evidence="3" id="KW-0611">Plant defense</keyword>
<feature type="domain" description="Disease resistance protein winged helix" evidence="7">
    <location>
        <begin position="488"/>
        <end position="558"/>
    </location>
</feature>
<dbReference type="Pfam" id="PF18052">
    <property type="entry name" value="Rx_N"/>
    <property type="match status" value="1"/>
</dbReference>
<keyword evidence="2" id="KW-0547">Nucleotide-binding</keyword>
<dbReference type="CDD" id="cd14798">
    <property type="entry name" value="RX-CC_like"/>
    <property type="match status" value="1"/>
</dbReference>
<organism evidence="9 10">
    <name type="scientific">Vitis vinifera</name>
    <name type="common">Grape</name>
    <dbReference type="NCBI Taxonomy" id="29760"/>
    <lineage>
        <taxon>Eukaryota</taxon>
        <taxon>Viridiplantae</taxon>
        <taxon>Streptophyta</taxon>
        <taxon>Embryophyta</taxon>
        <taxon>Tracheophyta</taxon>
        <taxon>Spermatophyta</taxon>
        <taxon>Magnoliopsida</taxon>
        <taxon>eudicotyledons</taxon>
        <taxon>Gunneridae</taxon>
        <taxon>Pentapetalae</taxon>
        <taxon>rosids</taxon>
        <taxon>Vitales</taxon>
        <taxon>Vitaceae</taxon>
        <taxon>Viteae</taxon>
        <taxon>Vitis</taxon>
    </lineage>
</organism>
<evidence type="ECO:0008006" key="11">
    <source>
        <dbReference type="Google" id="ProtNLM"/>
    </source>
</evidence>
<protein>
    <recommendedName>
        <fullName evidence="11">Disease resistance protein RGA3</fullName>
    </recommendedName>
</protein>
<evidence type="ECO:0000259" key="5">
    <source>
        <dbReference type="Pfam" id="PF00931"/>
    </source>
</evidence>
<dbReference type="InterPro" id="IPR058922">
    <property type="entry name" value="WHD_DRP"/>
</dbReference>
<dbReference type="SUPFAM" id="SSF52058">
    <property type="entry name" value="L domain-like"/>
    <property type="match status" value="1"/>
</dbReference>
<dbReference type="InterPro" id="IPR036388">
    <property type="entry name" value="WH-like_DNA-bd_sf"/>
</dbReference>
<reference evidence="9 10" key="1">
    <citation type="journal article" date="2023" name="Hortic Res">
        <title>The complete reference genome for grapevine (Vitis vinifera L.) genetics and breeding.</title>
        <authorList>
            <person name="Shi X."/>
            <person name="Cao S."/>
            <person name="Wang X."/>
            <person name="Huang S."/>
            <person name="Wang Y."/>
            <person name="Liu Z."/>
            <person name="Liu W."/>
            <person name="Leng X."/>
            <person name="Peng Y."/>
            <person name="Wang N."/>
            <person name="Wang Y."/>
            <person name="Ma Z."/>
            <person name="Xu X."/>
            <person name="Zhang F."/>
            <person name="Xue H."/>
            <person name="Zhong H."/>
            <person name="Wang Y."/>
            <person name="Zhang K."/>
            <person name="Velt A."/>
            <person name="Avia K."/>
            <person name="Holtgrawe D."/>
            <person name="Grimplet J."/>
            <person name="Matus J.T."/>
            <person name="Ware D."/>
            <person name="Wu X."/>
            <person name="Wang H."/>
            <person name="Liu C."/>
            <person name="Fang Y."/>
            <person name="Rustenholz C."/>
            <person name="Cheng Z."/>
            <person name="Xiao H."/>
            <person name="Zhou Y."/>
        </authorList>
    </citation>
    <scope>NUCLEOTIDE SEQUENCE [LARGE SCALE GENOMIC DNA]</scope>
    <source>
        <strain evidence="10">cv. Pinot noir / PN40024</strain>
        <tissue evidence="9">Leaf</tissue>
    </source>
</reference>
<dbReference type="Proteomes" id="UP001227230">
    <property type="component" value="Chromosome 16"/>
</dbReference>
<dbReference type="Gene3D" id="1.20.5.4130">
    <property type="match status" value="1"/>
</dbReference>
<dbReference type="Gene3D" id="1.10.10.10">
    <property type="entry name" value="Winged helix-like DNA-binding domain superfamily/Winged helix DNA-binding domain"/>
    <property type="match status" value="1"/>
</dbReference>
<evidence type="ECO:0000259" key="8">
    <source>
        <dbReference type="Pfam" id="PF23598"/>
    </source>
</evidence>
<evidence type="ECO:0000313" key="9">
    <source>
        <dbReference type="EMBL" id="WKA06737.1"/>
    </source>
</evidence>
<dbReference type="Gene3D" id="3.80.10.10">
    <property type="entry name" value="Ribonuclease Inhibitor"/>
    <property type="match status" value="1"/>
</dbReference>
<evidence type="ECO:0000256" key="2">
    <source>
        <dbReference type="ARBA" id="ARBA00022741"/>
    </source>
</evidence>